<evidence type="ECO:0000256" key="1">
    <source>
        <dbReference type="SAM" id="Phobius"/>
    </source>
</evidence>
<dbReference type="PANTHER" id="PTHR35532:SF5">
    <property type="entry name" value="CARBOHYDRATE-BINDING DOMAIN-CONTAINING PROTEIN"/>
    <property type="match status" value="1"/>
</dbReference>
<sequence>MKPVITFFYIIIIFLFTFYIESNIISSNKDNFLIKNTTILSYYLNKKDTLGYKSAQFLLEQIYLKNVIKLNSENIDPYYLINNIDLSLKISREKILNKSITFKNFCEYILPHRIAHETLINWRSICLNKYKIQSLDNDILNIFNINKSLKSRFKYSTPDYSAQNLNWVELSNNFKGDCWTMAYASLYPLRSIGIPVTIDYVPRWGNVDGGSHAWNVYITDKISLPFMGCESDSFNFKPLKVYREDRIPVKVYRLNYSSDSSNNITTSLLYKSLPIQNSIDVTDLYVSTKDIVIKDKPKSTNHYLYLFTFNNGKWKPSIISKKTNNKFFFDKLPTDVVFIPGILKEDKSYYSYYPFYIDKKTKKLITLKIECNSLQNIKINYTQSKIVDEQLVYSIPNISGDTFFDTMDSVHANLKRSKPKVNNVYSLYYWNKGWIFHSSSKLNNKHFFKNVPSNTLYKIESDSSPGSHRFFTYANGNQLWW</sequence>
<feature type="domain" description="Transglutaminase-like" evidence="2">
    <location>
        <begin position="133"/>
        <end position="216"/>
    </location>
</feature>
<keyword evidence="1" id="KW-1133">Transmembrane helix</keyword>
<protein>
    <recommendedName>
        <fullName evidence="2">Transglutaminase-like domain-containing protein</fullName>
    </recommendedName>
</protein>
<feature type="transmembrane region" description="Helical" evidence="1">
    <location>
        <begin position="6"/>
        <end position="25"/>
    </location>
</feature>
<dbReference type="InterPro" id="IPR002931">
    <property type="entry name" value="Transglutaminase-like"/>
</dbReference>
<dbReference type="Proteomes" id="UP000239590">
    <property type="component" value="Unassembled WGS sequence"/>
</dbReference>
<dbReference type="InterPro" id="IPR038765">
    <property type="entry name" value="Papain-like_cys_pep_sf"/>
</dbReference>
<comment type="caution">
    <text evidence="3">The sequence shown here is derived from an EMBL/GenBank/DDBJ whole genome shotgun (WGS) entry which is preliminary data.</text>
</comment>
<accession>A0A2S7IES3</accession>
<evidence type="ECO:0000259" key="2">
    <source>
        <dbReference type="Pfam" id="PF01841"/>
    </source>
</evidence>
<dbReference type="EMBL" id="PTRA01000009">
    <property type="protein sequence ID" value="PQA53406.1"/>
    <property type="molecule type" value="Genomic_DNA"/>
</dbReference>
<evidence type="ECO:0000313" key="3">
    <source>
        <dbReference type="EMBL" id="PQA53406.1"/>
    </source>
</evidence>
<keyword evidence="1" id="KW-0472">Membrane</keyword>
<name>A0A2S7IES3_9BACT</name>
<dbReference type="RefSeq" id="WP_104716004.1">
    <property type="nucleotide sequence ID" value="NZ_PTRA01000009.1"/>
</dbReference>
<keyword evidence="1" id="KW-0812">Transmembrane</keyword>
<reference evidence="4" key="1">
    <citation type="submission" date="2018-02" db="EMBL/GenBank/DDBJ databases">
        <title>Genome sequencing of Solimonas sp. HR-BB.</title>
        <authorList>
            <person name="Lee Y."/>
            <person name="Jeon C.O."/>
        </authorList>
    </citation>
    <scope>NUCLEOTIDE SEQUENCE [LARGE SCALE GENOMIC DNA]</scope>
    <source>
        <strain evidence="4">HR-U</strain>
    </source>
</reference>
<evidence type="ECO:0000313" key="4">
    <source>
        <dbReference type="Proteomes" id="UP000239590"/>
    </source>
</evidence>
<dbReference type="OrthoDB" id="679512at2"/>
<keyword evidence="4" id="KW-1185">Reference proteome</keyword>
<organism evidence="3 4">
    <name type="scientific">Siphonobacter curvatus</name>
    <dbReference type="NCBI Taxonomy" id="2094562"/>
    <lineage>
        <taxon>Bacteria</taxon>
        <taxon>Pseudomonadati</taxon>
        <taxon>Bacteroidota</taxon>
        <taxon>Cytophagia</taxon>
        <taxon>Cytophagales</taxon>
        <taxon>Cytophagaceae</taxon>
        <taxon>Siphonobacter</taxon>
    </lineage>
</organism>
<gene>
    <name evidence="3" type="ORF">C5O19_24480</name>
</gene>
<dbReference type="SUPFAM" id="SSF54001">
    <property type="entry name" value="Cysteine proteinases"/>
    <property type="match status" value="1"/>
</dbReference>
<proteinExistence type="predicted"/>
<dbReference type="PANTHER" id="PTHR35532">
    <property type="entry name" value="SIMILAR TO POLYHYDROXYALKANOATE DEPOLYMERASE"/>
    <property type="match status" value="1"/>
</dbReference>
<dbReference type="AlphaFoldDB" id="A0A2S7IES3"/>
<dbReference type="Pfam" id="PF01841">
    <property type="entry name" value="Transglut_core"/>
    <property type="match status" value="1"/>
</dbReference>